<keyword evidence="2" id="KW-1185">Reference proteome</keyword>
<sequence>MTFYVVEKLFLDHYCYSLLLLPSPTALSFPLNSAGGFLSRRSSVFASPRQHTLGLFPASESRRHSSKNHDVGKKMKLMRHGFKSIHMDREERMFHKISIPIQKAC</sequence>
<accession>A0A5A7RGX2</accession>
<dbReference type="AlphaFoldDB" id="A0A5A7RGX2"/>
<organism evidence="1 2">
    <name type="scientific">Striga asiatica</name>
    <name type="common">Asiatic witchweed</name>
    <name type="synonym">Buchnera asiatica</name>
    <dbReference type="NCBI Taxonomy" id="4170"/>
    <lineage>
        <taxon>Eukaryota</taxon>
        <taxon>Viridiplantae</taxon>
        <taxon>Streptophyta</taxon>
        <taxon>Embryophyta</taxon>
        <taxon>Tracheophyta</taxon>
        <taxon>Spermatophyta</taxon>
        <taxon>Magnoliopsida</taxon>
        <taxon>eudicotyledons</taxon>
        <taxon>Gunneridae</taxon>
        <taxon>Pentapetalae</taxon>
        <taxon>asterids</taxon>
        <taxon>lamiids</taxon>
        <taxon>Lamiales</taxon>
        <taxon>Orobanchaceae</taxon>
        <taxon>Buchnereae</taxon>
        <taxon>Striga</taxon>
    </lineage>
</organism>
<dbReference type="Proteomes" id="UP000325081">
    <property type="component" value="Unassembled WGS sequence"/>
</dbReference>
<gene>
    <name evidence="1" type="ORF">STAS_34170</name>
</gene>
<dbReference type="EMBL" id="BKCP01012736">
    <property type="protein sequence ID" value="GER56442.1"/>
    <property type="molecule type" value="Genomic_DNA"/>
</dbReference>
<comment type="caution">
    <text evidence="1">The sequence shown here is derived from an EMBL/GenBank/DDBJ whole genome shotgun (WGS) entry which is preliminary data.</text>
</comment>
<keyword evidence="1" id="KW-0378">Hydrolase</keyword>
<dbReference type="GO" id="GO:0016787">
    <property type="term" value="F:hydrolase activity"/>
    <property type="evidence" value="ECO:0007669"/>
    <property type="project" value="UniProtKB-KW"/>
</dbReference>
<reference evidence="2" key="1">
    <citation type="journal article" date="2019" name="Curr. Biol.">
        <title>Genome Sequence of Striga asiatica Provides Insight into the Evolution of Plant Parasitism.</title>
        <authorList>
            <person name="Yoshida S."/>
            <person name="Kim S."/>
            <person name="Wafula E.K."/>
            <person name="Tanskanen J."/>
            <person name="Kim Y.M."/>
            <person name="Honaas L."/>
            <person name="Yang Z."/>
            <person name="Spallek T."/>
            <person name="Conn C.E."/>
            <person name="Ichihashi Y."/>
            <person name="Cheong K."/>
            <person name="Cui S."/>
            <person name="Der J.P."/>
            <person name="Gundlach H."/>
            <person name="Jiao Y."/>
            <person name="Hori C."/>
            <person name="Ishida J.K."/>
            <person name="Kasahara H."/>
            <person name="Kiba T."/>
            <person name="Kim M.S."/>
            <person name="Koo N."/>
            <person name="Laohavisit A."/>
            <person name="Lee Y.H."/>
            <person name="Lumba S."/>
            <person name="McCourt P."/>
            <person name="Mortimer J.C."/>
            <person name="Mutuku J.M."/>
            <person name="Nomura T."/>
            <person name="Sasaki-Sekimoto Y."/>
            <person name="Seto Y."/>
            <person name="Wang Y."/>
            <person name="Wakatake T."/>
            <person name="Sakakibara H."/>
            <person name="Demura T."/>
            <person name="Yamaguchi S."/>
            <person name="Yoneyama K."/>
            <person name="Manabe R.I."/>
            <person name="Nelson D.C."/>
            <person name="Schulman A.H."/>
            <person name="Timko M.P."/>
            <person name="dePamphilis C.W."/>
            <person name="Choi D."/>
            <person name="Shirasu K."/>
        </authorList>
    </citation>
    <scope>NUCLEOTIDE SEQUENCE [LARGE SCALE GENOMIC DNA]</scope>
    <source>
        <strain evidence="2">cv. UVA1</strain>
    </source>
</reference>
<name>A0A5A7RGX2_STRAF</name>
<proteinExistence type="predicted"/>
<protein>
    <submittedName>
        <fullName evidence="1">Alpha/beta-Hydrolases superfamily protein</fullName>
    </submittedName>
</protein>
<evidence type="ECO:0000313" key="1">
    <source>
        <dbReference type="EMBL" id="GER56442.1"/>
    </source>
</evidence>
<evidence type="ECO:0000313" key="2">
    <source>
        <dbReference type="Proteomes" id="UP000325081"/>
    </source>
</evidence>